<protein>
    <submittedName>
        <fullName evidence="1">Uncharacterized protein</fullName>
    </submittedName>
</protein>
<dbReference type="Proteomes" id="UP000193804">
    <property type="component" value="Unassembled WGS sequence"/>
</dbReference>
<keyword evidence="2" id="KW-1185">Reference proteome</keyword>
<sequence>MKFVNENGKKYVLVSSQNQLDELQERISQNNPFADKFKFSEQSLFIGLLESLGISHKDFTKKYYYYDPSRKLHISESEFGYVWISTAGLVAKSKPSTNRALNSCLAQYLVISLLFKKAIEVVKDERVYDIDSYSSGQLNKLSPAIFHNLTFYIEVFCKAYLSLTKVEIPHSHSLTLLYNKTVDAMVNNKHDDSLFQILVLDPLYKFVQHIDEIPGNFKEQFIKYDDNLLDDSVILFDYTGLVEMTSILELSVDFISAYYYEGTKTYYLESDIYKRMMDKAETEEKKKKIREMYPHLAGKKKK</sequence>
<dbReference type="AlphaFoldDB" id="A0A1X7L637"/>
<accession>A0A1X7L637</accession>
<reference evidence="2" key="1">
    <citation type="submission" date="2017-04" db="EMBL/GenBank/DDBJ databases">
        <authorList>
            <person name="Varghese N."/>
            <person name="Submissions S."/>
        </authorList>
    </citation>
    <scope>NUCLEOTIDE SEQUENCE [LARGE SCALE GENOMIC DNA]</scope>
    <source>
        <strain evidence="2">DSM 4125</strain>
    </source>
</reference>
<evidence type="ECO:0000313" key="1">
    <source>
        <dbReference type="EMBL" id="SMG49311.1"/>
    </source>
</evidence>
<dbReference type="OrthoDB" id="654207at2"/>
<organism evidence="1 2">
    <name type="scientific">Marivirga sericea</name>
    <dbReference type="NCBI Taxonomy" id="1028"/>
    <lineage>
        <taxon>Bacteria</taxon>
        <taxon>Pseudomonadati</taxon>
        <taxon>Bacteroidota</taxon>
        <taxon>Cytophagia</taxon>
        <taxon>Cytophagales</taxon>
        <taxon>Marivirgaceae</taxon>
        <taxon>Marivirga</taxon>
    </lineage>
</organism>
<name>A0A1X7L637_9BACT</name>
<dbReference type="STRING" id="1028.SAMN05661096_03598"/>
<gene>
    <name evidence="1" type="ORF">SAMN05661096_03598</name>
</gene>
<evidence type="ECO:0000313" key="2">
    <source>
        <dbReference type="Proteomes" id="UP000193804"/>
    </source>
</evidence>
<dbReference type="EMBL" id="FXAW01000008">
    <property type="protein sequence ID" value="SMG49311.1"/>
    <property type="molecule type" value="Genomic_DNA"/>
</dbReference>
<proteinExistence type="predicted"/>
<dbReference type="RefSeq" id="WP_085518721.1">
    <property type="nucleotide sequence ID" value="NZ_FXAW01000008.1"/>
</dbReference>